<dbReference type="AlphaFoldDB" id="A0A1W0B810"/>
<comment type="caution">
    <text evidence="1">The sequence shown here is derived from an EMBL/GenBank/DDBJ whole genome shotgun (WGS) entry which is preliminary data.</text>
</comment>
<dbReference type="STRING" id="1538463.B0T36_03060"/>
<reference evidence="1 2" key="1">
    <citation type="journal article" date="2016" name="Antonie Van Leeuwenhoek">
        <title>Nocardia donostiensis sp. nov., isolated from human respiratory specimens.</title>
        <authorList>
            <person name="Ercibengoa M."/>
            <person name="Bell M."/>
            <person name="Marimon J.M."/>
            <person name="Humrighouse B."/>
            <person name="Klenk H.P."/>
            <person name="Potter G."/>
            <person name="Perez-Trallero E."/>
        </authorList>
    </citation>
    <scope>NUCLEOTIDE SEQUENCE [LARGE SCALE GENOMIC DNA]</scope>
    <source>
        <strain evidence="1 2">X1655</strain>
    </source>
</reference>
<dbReference type="Proteomes" id="UP000188836">
    <property type="component" value="Unassembled WGS sequence"/>
</dbReference>
<evidence type="ECO:0000313" key="1">
    <source>
        <dbReference type="EMBL" id="ONM46346.1"/>
    </source>
</evidence>
<dbReference type="RefSeq" id="WP_077121048.1">
    <property type="nucleotide sequence ID" value="NZ_MUKP01000029.1"/>
</dbReference>
<organism evidence="1 2">
    <name type="scientific">Nocardia donostiensis</name>
    <dbReference type="NCBI Taxonomy" id="1538463"/>
    <lineage>
        <taxon>Bacteria</taxon>
        <taxon>Bacillati</taxon>
        <taxon>Actinomycetota</taxon>
        <taxon>Actinomycetes</taxon>
        <taxon>Mycobacteriales</taxon>
        <taxon>Nocardiaceae</taxon>
        <taxon>Nocardia</taxon>
    </lineage>
</organism>
<keyword evidence="2" id="KW-1185">Reference proteome</keyword>
<sequence>MFGLDLGLDDILVGTAGLVGTALFPPLGGVIASGVVGMGASIWEQATEGDGFGWDDVGTIALDTGLSALGGGGALTAPLKIGGKALFKDAVGRAAVKDQGKGLFKPSTWGDSFKNRKDVFKSPWGAGMRSGVGSFIGYNITDLFGNTGIGGRPNLVPIRPAGTEYRTAVPTIPPNDQ</sequence>
<protein>
    <submittedName>
        <fullName evidence="1">Uncharacterized protein</fullName>
    </submittedName>
</protein>
<evidence type="ECO:0000313" key="2">
    <source>
        <dbReference type="Proteomes" id="UP000188836"/>
    </source>
</evidence>
<proteinExistence type="predicted"/>
<name>A0A1W0B810_9NOCA</name>
<gene>
    <name evidence="1" type="ORF">B0T46_23470</name>
</gene>
<accession>A0A1W0B810</accession>
<dbReference type="EMBL" id="MUMY01000026">
    <property type="protein sequence ID" value="ONM46346.1"/>
    <property type="molecule type" value="Genomic_DNA"/>
</dbReference>